<dbReference type="InterPro" id="IPR046373">
    <property type="entry name" value="Acyl-CoA_Oxase/DH_mid-dom_sf"/>
</dbReference>
<dbReference type="FunFam" id="1.20.140.10:FF:000001">
    <property type="entry name" value="Acyl-CoA dehydrogenase"/>
    <property type="match status" value="1"/>
</dbReference>
<evidence type="ECO:0000313" key="10">
    <source>
        <dbReference type="Proteomes" id="UP000655523"/>
    </source>
</evidence>
<dbReference type="SUPFAM" id="SSF47203">
    <property type="entry name" value="Acyl-CoA dehydrogenase C-terminal domain-like"/>
    <property type="match status" value="1"/>
</dbReference>
<reference evidence="9 10" key="1">
    <citation type="submission" date="2019-11" db="EMBL/GenBank/DDBJ databases">
        <title>Metabolism of dissolved organic matter in forest soils.</title>
        <authorList>
            <person name="Cyle K.T."/>
            <person name="Wilhelm R.C."/>
            <person name="Martinez C.E."/>
        </authorList>
    </citation>
    <scope>NUCLEOTIDE SEQUENCE [LARGE SCALE GENOMIC DNA]</scope>
    <source>
        <strain evidence="9 10">5N</strain>
    </source>
</reference>
<keyword evidence="3" id="KW-0285">Flavoprotein</keyword>
<keyword evidence="5" id="KW-0560">Oxidoreductase</keyword>
<dbReference type="InterPro" id="IPR013786">
    <property type="entry name" value="AcylCoA_DH/ox_N"/>
</dbReference>
<evidence type="ECO:0000256" key="3">
    <source>
        <dbReference type="ARBA" id="ARBA00022630"/>
    </source>
</evidence>
<evidence type="ECO:0000256" key="1">
    <source>
        <dbReference type="ARBA" id="ARBA00001974"/>
    </source>
</evidence>
<dbReference type="AlphaFoldDB" id="A0A972SJM1"/>
<comment type="caution">
    <text evidence="9">The sequence shown here is derived from an EMBL/GenBank/DDBJ whole genome shotgun (WGS) entry which is preliminary data.</text>
</comment>
<dbReference type="PIRSF" id="PIRSF016578">
    <property type="entry name" value="HsaA"/>
    <property type="match status" value="1"/>
</dbReference>
<comment type="similarity">
    <text evidence="2">Belongs to the acyl-CoA dehydrogenase family.</text>
</comment>
<dbReference type="Gene3D" id="1.10.540.10">
    <property type="entry name" value="Acyl-CoA dehydrogenase/oxidase, N-terminal domain"/>
    <property type="match status" value="1"/>
</dbReference>
<dbReference type="InterPro" id="IPR009075">
    <property type="entry name" value="AcylCo_DH/oxidase_C"/>
</dbReference>
<keyword evidence="4" id="KW-0274">FAD</keyword>
<evidence type="ECO:0000256" key="5">
    <source>
        <dbReference type="ARBA" id="ARBA00023002"/>
    </source>
</evidence>
<dbReference type="Pfam" id="PF02771">
    <property type="entry name" value="Acyl-CoA_dh_N"/>
    <property type="match status" value="1"/>
</dbReference>
<keyword evidence="10" id="KW-1185">Reference proteome</keyword>
<dbReference type="InterPro" id="IPR009100">
    <property type="entry name" value="AcylCoA_DH/oxidase_NM_dom_sf"/>
</dbReference>
<feature type="domain" description="Acyl-CoA dehydrogenase/oxidase N-terminal" evidence="8">
    <location>
        <begin position="6"/>
        <end position="119"/>
    </location>
</feature>
<name>A0A972SJM1_9BURK</name>
<dbReference type="InterPro" id="IPR037069">
    <property type="entry name" value="AcylCoA_DH/ox_N_sf"/>
</dbReference>
<dbReference type="Pfam" id="PF00441">
    <property type="entry name" value="Acyl-CoA_dh_1"/>
    <property type="match status" value="1"/>
</dbReference>
<dbReference type="SUPFAM" id="SSF56645">
    <property type="entry name" value="Acyl-CoA dehydrogenase NM domain-like"/>
    <property type="match status" value="1"/>
</dbReference>
<organism evidence="9 10">
    <name type="scientific">Paraburkholderia elongata</name>
    <dbReference type="NCBI Taxonomy" id="2675747"/>
    <lineage>
        <taxon>Bacteria</taxon>
        <taxon>Pseudomonadati</taxon>
        <taxon>Pseudomonadota</taxon>
        <taxon>Betaproteobacteria</taxon>
        <taxon>Burkholderiales</taxon>
        <taxon>Burkholderiaceae</taxon>
        <taxon>Paraburkholderia</taxon>
    </lineage>
</organism>
<dbReference type="Proteomes" id="UP000655523">
    <property type="component" value="Unassembled WGS sequence"/>
</dbReference>
<feature type="domain" description="Acyl-CoA oxidase/dehydrogenase middle" evidence="7">
    <location>
        <begin position="123"/>
        <end position="218"/>
    </location>
</feature>
<dbReference type="Gene3D" id="1.20.140.10">
    <property type="entry name" value="Butyryl-CoA Dehydrogenase, subunit A, domain 3"/>
    <property type="match status" value="1"/>
</dbReference>
<sequence>MDFQLTDEQKELQETARKFARAELMDLSREMEEKGMPLPKSMRKRYAEMGFLGVNLPEIYGGLGLGHLEALLILEQFAMISPAVAWPIFESATGPVRTIEHFASDSIKARIIPQVVQGEAIVAVSMSEPSAGTALTDLKTAARIEGDEIVVTGQKRWCSGGGHSDFYIVYCRFDNEPGAKGIGAILVEKERKGISFGRPERLMGFRGIPSADIYLDEVRVPKDNVIVPKSGFSKLMSAFSLERCGNATMGLGIAAAALEEATAYAQDREQFGKPIVDFQAIQMKLAEMAMKVEAARLLIYRAAVNAAQGLPSILDSSLAKCFSNEMVVEVASKGLQIMGGYGYSQEYRMEQRVRDSYAWGIAGGTIDVQKTNIASVLVGRRFNQRG</sequence>
<evidence type="ECO:0000256" key="4">
    <source>
        <dbReference type="ARBA" id="ARBA00022827"/>
    </source>
</evidence>
<dbReference type="InterPro" id="IPR006091">
    <property type="entry name" value="Acyl-CoA_Oxase/DH_mid-dom"/>
</dbReference>
<dbReference type="Gene3D" id="2.40.110.10">
    <property type="entry name" value="Butyryl-CoA Dehydrogenase, subunit A, domain 2"/>
    <property type="match status" value="1"/>
</dbReference>
<dbReference type="PANTHER" id="PTHR43884">
    <property type="entry name" value="ACYL-COA DEHYDROGENASE"/>
    <property type="match status" value="1"/>
</dbReference>
<dbReference type="GO" id="GO:0046359">
    <property type="term" value="P:butyrate catabolic process"/>
    <property type="evidence" value="ECO:0007669"/>
    <property type="project" value="TreeGrafter"/>
</dbReference>
<accession>A0A972SJM1</accession>
<dbReference type="GO" id="GO:0033539">
    <property type="term" value="P:fatty acid beta-oxidation using acyl-CoA dehydrogenase"/>
    <property type="evidence" value="ECO:0007669"/>
    <property type="project" value="TreeGrafter"/>
</dbReference>
<comment type="cofactor">
    <cofactor evidence="1">
        <name>FAD</name>
        <dbReference type="ChEBI" id="CHEBI:57692"/>
    </cofactor>
</comment>
<proteinExistence type="inferred from homology"/>
<evidence type="ECO:0000256" key="2">
    <source>
        <dbReference type="ARBA" id="ARBA00009347"/>
    </source>
</evidence>
<evidence type="ECO:0000259" key="8">
    <source>
        <dbReference type="Pfam" id="PF02771"/>
    </source>
</evidence>
<evidence type="ECO:0000313" key="9">
    <source>
        <dbReference type="EMBL" id="NPT57162.1"/>
    </source>
</evidence>
<gene>
    <name evidence="9" type="ORF">GNZ13_21925</name>
</gene>
<dbReference type="PANTHER" id="PTHR43884:SF12">
    <property type="entry name" value="ISOVALERYL-COA DEHYDROGENASE, MITOCHONDRIAL-RELATED"/>
    <property type="match status" value="1"/>
</dbReference>
<dbReference type="GO" id="GO:0050660">
    <property type="term" value="F:flavin adenine dinucleotide binding"/>
    <property type="evidence" value="ECO:0007669"/>
    <property type="project" value="InterPro"/>
</dbReference>
<evidence type="ECO:0000259" key="6">
    <source>
        <dbReference type="Pfam" id="PF00441"/>
    </source>
</evidence>
<protein>
    <submittedName>
        <fullName evidence="9">Acyl-CoA dehydrogenase</fullName>
    </submittedName>
</protein>
<evidence type="ECO:0000259" key="7">
    <source>
        <dbReference type="Pfam" id="PF02770"/>
    </source>
</evidence>
<dbReference type="GO" id="GO:0003995">
    <property type="term" value="F:acyl-CoA dehydrogenase activity"/>
    <property type="evidence" value="ECO:0007669"/>
    <property type="project" value="TreeGrafter"/>
</dbReference>
<dbReference type="RefSeq" id="WP_172168015.1">
    <property type="nucleotide sequence ID" value="NZ_WOEZ01000117.1"/>
</dbReference>
<dbReference type="InterPro" id="IPR036250">
    <property type="entry name" value="AcylCo_DH-like_C"/>
</dbReference>
<dbReference type="EMBL" id="WOEZ01000117">
    <property type="protein sequence ID" value="NPT57162.1"/>
    <property type="molecule type" value="Genomic_DNA"/>
</dbReference>
<feature type="domain" description="Acyl-CoA dehydrogenase/oxidase C-terminal" evidence="6">
    <location>
        <begin position="230"/>
        <end position="376"/>
    </location>
</feature>
<dbReference type="Pfam" id="PF02770">
    <property type="entry name" value="Acyl-CoA_dh_M"/>
    <property type="match status" value="1"/>
</dbReference>